<feature type="compositionally biased region" description="Basic residues" evidence="7">
    <location>
        <begin position="570"/>
        <end position="581"/>
    </location>
</feature>
<feature type="compositionally biased region" description="Basic and acidic residues" evidence="7">
    <location>
        <begin position="1446"/>
        <end position="1459"/>
    </location>
</feature>
<reference evidence="9" key="1">
    <citation type="submission" date="2025-08" db="UniProtKB">
        <authorList>
            <consortium name="Ensembl"/>
        </authorList>
    </citation>
    <scope>IDENTIFICATION</scope>
</reference>
<dbReference type="GO" id="GO:0000785">
    <property type="term" value="C:chromatin"/>
    <property type="evidence" value="ECO:0007669"/>
    <property type="project" value="TreeGrafter"/>
</dbReference>
<feature type="region of interest" description="Disordered" evidence="7">
    <location>
        <begin position="1336"/>
        <end position="1392"/>
    </location>
</feature>
<dbReference type="GO" id="GO:0046983">
    <property type="term" value="F:protein dimerization activity"/>
    <property type="evidence" value="ECO:0007669"/>
    <property type="project" value="InterPro"/>
</dbReference>
<feature type="compositionally biased region" description="Basic and acidic residues" evidence="7">
    <location>
        <begin position="1406"/>
        <end position="1420"/>
    </location>
</feature>
<evidence type="ECO:0000256" key="1">
    <source>
        <dbReference type="ARBA" id="ARBA00004123"/>
    </source>
</evidence>
<evidence type="ECO:0000256" key="2">
    <source>
        <dbReference type="ARBA" id="ARBA00023015"/>
    </source>
</evidence>
<feature type="compositionally biased region" description="Basic and acidic residues" evidence="7">
    <location>
        <begin position="1542"/>
        <end position="1551"/>
    </location>
</feature>
<feature type="region of interest" description="Disordered" evidence="7">
    <location>
        <begin position="1516"/>
        <end position="1557"/>
    </location>
</feature>
<evidence type="ECO:0000256" key="4">
    <source>
        <dbReference type="ARBA" id="ARBA00023163"/>
    </source>
</evidence>
<dbReference type="GO" id="GO:0000978">
    <property type="term" value="F:RNA polymerase II cis-regulatory region sequence-specific DNA binding"/>
    <property type="evidence" value="ECO:0007669"/>
    <property type="project" value="InterPro"/>
</dbReference>
<dbReference type="GO" id="GO:0045893">
    <property type="term" value="P:positive regulation of DNA-templated transcription"/>
    <property type="evidence" value="ECO:0007669"/>
    <property type="project" value="InterPro"/>
</dbReference>
<feature type="region of interest" description="Disordered" evidence="7">
    <location>
        <begin position="243"/>
        <end position="312"/>
    </location>
</feature>
<dbReference type="InterPro" id="IPR008967">
    <property type="entry name" value="p53-like_TF_DNA-bd_sf"/>
</dbReference>
<dbReference type="SUPFAM" id="SSF47459">
    <property type="entry name" value="HLH, helix-loop-helix DNA-binding domain"/>
    <property type="match status" value="1"/>
</dbReference>
<feature type="compositionally biased region" description="Basic residues" evidence="7">
    <location>
        <begin position="617"/>
        <end position="632"/>
    </location>
</feature>
<dbReference type="InterPro" id="IPR046360">
    <property type="entry name" value="T-box_DNA-bd"/>
</dbReference>
<evidence type="ECO:0000256" key="5">
    <source>
        <dbReference type="ARBA" id="ARBA00023242"/>
    </source>
</evidence>
<protein>
    <recommendedName>
        <fullName evidence="8">T-box domain-containing protein</fullName>
    </recommendedName>
</protein>
<feature type="region of interest" description="Disordered" evidence="7">
    <location>
        <begin position="958"/>
        <end position="982"/>
    </location>
</feature>
<dbReference type="Gene3D" id="2.60.40.820">
    <property type="entry name" value="Transcription factor, T-box"/>
    <property type="match status" value="1"/>
</dbReference>
<evidence type="ECO:0000256" key="3">
    <source>
        <dbReference type="ARBA" id="ARBA00023125"/>
    </source>
</evidence>
<dbReference type="InterPro" id="IPR032060">
    <property type="entry name" value="MGA_dom"/>
</dbReference>
<feature type="domain" description="T-box" evidence="8">
    <location>
        <begin position="32"/>
        <end position="227"/>
    </location>
</feature>
<sequence>MESTAEGMLGNDDGSEALRSSGDGVGGVSVTLENESVWSRFHSLGTEMILTARGRRMFPCCRFRLSGLQPDLSYFLILDITPLDELRHRWTGDTWEPQGAGETHLQSPVCFRDGASTGFKINQDKIPHVCFHPDSPAPGQRWMDGPVSFYKMKLAHSSEDPDAAVVLRPMHRYQPRLYVVPVSDCPEPDAHVFTFPKTAFYAVTSYQNPLITRLKIDCNPFMLAFREDGPSARLIQNKLKLALNGRPATPADREKHRSSTHTHHESSEEGRKRASRDETLVRDRSAPESADEVTLGPSRSSEPHRPGVSRGVKRVYRRGWRSGARKAKAKWWTNVKHRSAAVSPPADTVSMQPDLEHVDGLLFVSFTAKEALDVHVGHMRRSVGTPASARAEKPACAAEAGVTSADWICAQELVLLQQLQQLKNRQIIHPVLQQVGLKLNLLDPAAPIDLHYLGVALPLPSPVLTSSSHDAFVSRTGKTRDLSRIKGWMEKFNSKSTADSSAGHSAFSSALLDEYLEAEGQRISERAAVFSSSAPSPVLYQLPVRSSSYVRTLDSVLQTRSSAPSGARDKRTKAWRSRRGVRTAPEASVRSSSARLRWKRSVSEEPPQRPAASSGAHSRRRRRYRRRRRTLRFNRDAVDGAQSSTVAQKQTELQAQEEQAVSLGQSPTHISAERAGFALSSLLTAQRAEKTQRVGDGVCGKDFCRLGCVCESLNREVRGSTHCRRVQCMFSCGCFRHKILLVRSETSAGSLVAFPIAGPGSDGRPEPALRVSMLWRRRAGENDPEPLFTPRAAGAPRPAQPHHAPAPRPRPQVQETEKDPVYLYLESMMTCARVREYNSYPPPQVHLLPAKRSAPAPEDTISAVSQLGLSASQSPEESSEAGEPEPTKVLEIISGCNWETHRSLVLKELFRCIGTDHLASVFYIDIYKVELLSKDLKKDVCGSTLIYKVCVSLGQTPEKTRERRTNVKKRDDASHLRSSSSQKVNTLNVTENLHVTQTDAPDEKQVKHFPLLSRVVPAGLLKADKKTQVRSGPIKVNGKTYGQAKLILGRMGALHPANRLAAYVTGRIKPLPQNTSRALSKTLQVRTLKETRGSNSTPAIEPSKHTVSQANRSKEAFKKPMTRSPVMPWAPNGFRCTSSLAVPNPAASSPNPGRGSNMVAPPLSGAETVLPASALPPGQQVVLQPVAGMTGVNMCQFNGQMIQLVPISAALPVQVQSGAGGTGGAQLEPQSAQMTTSMPAAPQKASSKPLPFIVPRIHAVQGNTGSTLGSVTALGLQNGLLGKAGMFSFRICPPSAESKTAGPEQTGKAPESTGTASTLLLPGGYRLIKLPMFVSPSVSSPTASLPDVCTEKSTENTQENPAHEDPTTHQSSVSIKTEPGEDHSGLLSGDSTPVIIKVESYSGDSSSKHPCSDQPEPEERSLHVKIEDDTDQSLQNSRDSSLRAKIEEPDHEAIADVTHHLNTSESTDRSVKDTDRSSSITEVQQHLRGQEEVKDTTTGAGLLFSLFEGRTSLVSQSLTAPPKTEAPKPGPGEIQKRRRKRQAPDDPRVDSAAEVNQSSSAFMYSSDGWTTEDSNDWISEEEVDIETFEEYDEKMNISLLRARARRKTQQAAQSQWLRNLIFMFFQLKCKSVGVDHHAVRLMSDLPLYKRTWRLNRMLRERKQLVELQQSLDSLKRMLGVEEDVMMSTQDLLREARQMIGALEEHNTSLMARKRALIRQHSHYQTLISQRSGADVTGTEEKTAAPSSPRSPAHSQSVLKRRLPGVILQSFTKT</sequence>
<organism evidence="9 10">
    <name type="scientific">Cyprinus carpio carpio</name>
    <dbReference type="NCBI Taxonomy" id="630221"/>
    <lineage>
        <taxon>Eukaryota</taxon>
        <taxon>Metazoa</taxon>
        <taxon>Chordata</taxon>
        <taxon>Craniata</taxon>
        <taxon>Vertebrata</taxon>
        <taxon>Euteleostomi</taxon>
        <taxon>Actinopterygii</taxon>
        <taxon>Neopterygii</taxon>
        <taxon>Teleostei</taxon>
        <taxon>Ostariophysi</taxon>
        <taxon>Cypriniformes</taxon>
        <taxon>Cyprinidae</taxon>
        <taxon>Cyprininae</taxon>
        <taxon>Cyprinus</taxon>
    </lineage>
</organism>
<dbReference type="SMART" id="SM00425">
    <property type="entry name" value="TBOX"/>
    <property type="match status" value="1"/>
</dbReference>
<evidence type="ECO:0000313" key="10">
    <source>
        <dbReference type="Proteomes" id="UP001108240"/>
    </source>
</evidence>
<feature type="region of interest" description="Disordered" evidence="7">
    <location>
        <begin position="1088"/>
        <end position="1124"/>
    </location>
</feature>
<dbReference type="Proteomes" id="UP001108240">
    <property type="component" value="Unplaced"/>
</dbReference>
<proteinExistence type="predicted"/>
<feature type="region of interest" description="Disordered" evidence="7">
    <location>
        <begin position="1727"/>
        <end position="1758"/>
    </location>
</feature>
<dbReference type="PRINTS" id="PR00937">
    <property type="entry name" value="TBOX"/>
</dbReference>
<evidence type="ECO:0000259" key="8">
    <source>
        <dbReference type="PROSITE" id="PS50252"/>
    </source>
</evidence>
<dbReference type="GO" id="GO:0005634">
    <property type="term" value="C:nucleus"/>
    <property type="evidence" value="ECO:0007669"/>
    <property type="project" value="UniProtKB-SubCell"/>
</dbReference>
<dbReference type="GO" id="GO:0000981">
    <property type="term" value="F:DNA-binding transcription factor activity, RNA polymerase II-specific"/>
    <property type="evidence" value="ECO:0007669"/>
    <property type="project" value="TreeGrafter"/>
</dbReference>
<reference evidence="9" key="2">
    <citation type="submission" date="2025-09" db="UniProtKB">
        <authorList>
            <consortium name="Ensembl"/>
        </authorList>
    </citation>
    <scope>IDENTIFICATION</scope>
</reference>
<dbReference type="GeneTree" id="ENSGT00940000154816"/>
<feature type="region of interest" description="Disordered" evidence="7">
    <location>
        <begin position="1295"/>
        <end position="1317"/>
    </location>
</feature>
<dbReference type="Pfam" id="PF00907">
    <property type="entry name" value="T-box"/>
    <property type="match status" value="1"/>
</dbReference>
<feature type="compositionally biased region" description="Basic and acidic residues" evidence="7">
    <location>
        <begin position="958"/>
        <end position="975"/>
    </location>
</feature>
<accession>A0A9J8CTY1</accession>
<dbReference type="GO" id="GO:0060429">
    <property type="term" value="P:epithelium development"/>
    <property type="evidence" value="ECO:0007669"/>
    <property type="project" value="UniProtKB-ARBA"/>
</dbReference>
<feature type="compositionally biased region" description="Low complexity" evidence="7">
    <location>
        <begin position="790"/>
        <end position="803"/>
    </location>
</feature>
<keyword evidence="5 6" id="KW-0539">Nucleus</keyword>
<feature type="region of interest" description="Disordered" evidence="7">
    <location>
        <begin position="1"/>
        <end position="22"/>
    </location>
</feature>
<keyword evidence="10" id="KW-1185">Reference proteome</keyword>
<name>A0A9J8CTY1_CYPCA</name>
<keyword evidence="4" id="KW-0804">Transcription</keyword>
<dbReference type="PROSITE" id="PS50252">
    <property type="entry name" value="TBOX_3"/>
    <property type="match status" value="1"/>
</dbReference>
<dbReference type="InterPro" id="IPR036638">
    <property type="entry name" value="HLH_DNA-bd_sf"/>
</dbReference>
<evidence type="ECO:0000313" key="9">
    <source>
        <dbReference type="Ensembl" id="ENSCCRP00000173632.1"/>
    </source>
</evidence>
<feature type="region of interest" description="Disordered" evidence="7">
    <location>
        <begin position="1446"/>
        <end position="1494"/>
    </location>
</feature>
<dbReference type="InterPro" id="IPR001699">
    <property type="entry name" value="TF_T-box"/>
</dbReference>
<feature type="region of interest" description="Disordered" evidence="7">
    <location>
        <begin position="557"/>
        <end position="667"/>
    </location>
</feature>
<evidence type="ECO:0000256" key="7">
    <source>
        <dbReference type="SAM" id="MobiDB-lite"/>
    </source>
</evidence>
<evidence type="ECO:0000256" key="6">
    <source>
        <dbReference type="PROSITE-ProRule" id="PRU00201"/>
    </source>
</evidence>
<dbReference type="GO" id="GO:0001708">
    <property type="term" value="P:cell fate specification"/>
    <property type="evidence" value="ECO:0007669"/>
    <property type="project" value="TreeGrafter"/>
</dbReference>
<feature type="region of interest" description="Disordered" evidence="7">
    <location>
        <begin position="1401"/>
        <end position="1420"/>
    </location>
</feature>
<comment type="subcellular location">
    <subcellularLocation>
        <location evidence="1 6">Nucleus</location>
    </subcellularLocation>
</comment>
<dbReference type="SUPFAM" id="SSF49417">
    <property type="entry name" value="p53-like transcription factors"/>
    <property type="match status" value="1"/>
</dbReference>
<dbReference type="GO" id="GO:0009653">
    <property type="term" value="P:anatomical structure morphogenesis"/>
    <property type="evidence" value="ECO:0007669"/>
    <property type="project" value="UniProtKB-ARBA"/>
</dbReference>
<dbReference type="PROSITE" id="PS01264">
    <property type="entry name" value="TBOX_2"/>
    <property type="match status" value="1"/>
</dbReference>
<dbReference type="Pfam" id="PF16059">
    <property type="entry name" value="MGA_dom"/>
    <property type="match status" value="1"/>
</dbReference>
<dbReference type="Ensembl" id="ENSCCRT00000130932.1">
    <property type="protein sequence ID" value="ENSCCRP00000173632.1"/>
    <property type="gene ID" value="ENSCCRG00000065359.1"/>
</dbReference>
<dbReference type="InterPro" id="IPR036960">
    <property type="entry name" value="T-box_sf"/>
</dbReference>
<dbReference type="PANTHER" id="PTHR11267">
    <property type="entry name" value="T-BOX PROTEIN-RELATED"/>
    <property type="match status" value="1"/>
</dbReference>
<feature type="compositionally biased region" description="Polar residues" evidence="7">
    <location>
        <begin position="641"/>
        <end position="667"/>
    </location>
</feature>
<comment type="caution">
    <text evidence="6">Lacks conserved residue(s) required for the propagation of feature annotation.</text>
</comment>
<feature type="compositionally biased region" description="Basic and acidic residues" evidence="7">
    <location>
        <begin position="251"/>
        <end position="286"/>
    </location>
</feature>
<dbReference type="PANTHER" id="PTHR11267:SF203">
    <property type="entry name" value="MAX GENE-ASSOCIATED PROTEIN-LIKE"/>
    <property type="match status" value="1"/>
</dbReference>
<dbReference type="InterPro" id="IPR018186">
    <property type="entry name" value="TF_T-box_CS"/>
</dbReference>
<feature type="compositionally biased region" description="Low complexity" evidence="7">
    <location>
        <begin position="1743"/>
        <end position="1756"/>
    </location>
</feature>
<feature type="compositionally biased region" description="Basic and acidic residues" evidence="7">
    <location>
        <begin position="1466"/>
        <end position="1476"/>
    </location>
</feature>
<keyword evidence="2" id="KW-0805">Transcription regulation</keyword>
<feature type="region of interest" description="Disordered" evidence="7">
    <location>
        <begin position="780"/>
        <end position="816"/>
    </location>
</feature>
<keyword evidence="3 6" id="KW-0238">DNA-binding</keyword>